<dbReference type="HOGENOM" id="CLU_2688275_0_0_1"/>
<dbReference type="EMBL" id="AHHD01000079">
    <property type="protein sequence ID" value="EKG20776.1"/>
    <property type="molecule type" value="Genomic_DNA"/>
</dbReference>
<dbReference type="Proteomes" id="UP000007129">
    <property type="component" value="Unassembled WGS sequence"/>
</dbReference>
<dbReference type="VEuPathDB" id="FungiDB:MPH_01943"/>
<proteinExistence type="predicted"/>
<reference evidence="2 3" key="1">
    <citation type="journal article" date="2012" name="BMC Genomics">
        <title>Tools to kill: Genome of one of the most destructive plant pathogenic fungi Macrophomina phaseolina.</title>
        <authorList>
            <person name="Islam M.S."/>
            <person name="Haque M.S."/>
            <person name="Islam M.M."/>
            <person name="Emdad E.M."/>
            <person name="Halim A."/>
            <person name="Hossen Q.M.M."/>
            <person name="Hossain M.Z."/>
            <person name="Ahmed B."/>
            <person name="Rahim S."/>
            <person name="Rahman M.S."/>
            <person name="Alam M.M."/>
            <person name="Hou S."/>
            <person name="Wan X."/>
            <person name="Saito J.A."/>
            <person name="Alam M."/>
        </authorList>
    </citation>
    <scope>NUCLEOTIDE SEQUENCE [LARGE SCALE GENOMIC DNA]</scope>
    <source>
        <strain evidence="2 3">MS6</strain>
    </source>
</reference>
<organism evidence="2 3">
    <name type="scientific">Macrophomina phaseolina (strain MS6)</name>
    <name type="common">Charcoal rot fungus</name>
    <dbReference type="NCBI Taxonomy" id="1126212"/>
    <lineage>
        <taxon>Eukaryota</taxon>
        <taxon>Fungi</taxon>
        <taxon>Dikarya</taxon>
        <taxon>Ascomycota</taxon>
        <taxon>Pezizomycotina</taxon>
        <taxon>Dothideomycetes</taxon>
        <taxon>Dothideomycetes incertae sedis</taxon>
        <taxon>Botryosphaeriales</taxon>
        <taxon>Botryosphaeriaceae</taxon>
        <taxon>Macrophomina</taxon>
    </lineage>
</organism>
<evidence type="ECO:0000313" key="3">
    <source>
        <dbReference type="Proteomes" id="UP000007129"/>
    </source>
</evidence>
<protein>
    <submittedName>
        <fullName evidence="2">Uncharacterized protein</fullName>
    </submittedName>
</protein>
<evidence type="ECO:0000256" key="1">
    <source>
        <dbReference type="SAM" id="MobiDB-lite"/>
    </source>
</evidence>
<evidence type="ECO:0000313" key="2">
    <source>
        <dbReference type="EMBL" id="EKG20776.1"/>
    </source>
</evidence>
<dbReference type="AlphaFoldDB" id="K2RE17"/>
<feature type="region of interest" description="Disordered" evidence="1">
    <location>
        <begin position="1"/>
        <end position="48"/>
    </location>
</feature>
<sequence>MLAVNDTGRNNTSIDSANPNDIPRGGYNTTEVPEDPDETHSANGAELSQQEWLSNCARRNQESLKGLRAGSLRH</sequence>
<name>K2RE17_MACPH</name>
<dbReference type="InParanoid" id="K2RE17"/>
<accession>K2RE17</accession>
<gene>
    <name evidence="2" type="ORF">MPH_01943</name>
</gene>
<comment type="caution">
    <text evidence="2">The sequence shown here is derived from an EMBL/GenBank/DDBJ whole genome shotgun (WGS) entry which is preliminary data.</text>
</comment>
<feature type="compositionally biased region" description="Polar residues" evidence="1">
    <location>
        <begin position="7"/>
        <end position="19"/>
    </location>
</feature>